<organism evidence="2">
    <name type="scientific">Absidia glauca</name>
    <name type="common">Pin mould</name>
    <dbReference type="NCBI Taxonomy" id="4829"/>
    <lineage>
        <taxon>Eukaryota</taxon>
        <taxon>Fungi</taxon>
        <taxon>Fungi incertae sedis</taxon>
        <taxon>Mucoromycota</taxon>
        <taxon>Mucoromycotina</taxon>
        <taxon>Mucoromycetes</taxon>
        <taxon>Mucorales</taxon>
        <taxon>Cunninghamellaceae</taxon>
        <taxon>Absidia</taxon>
    </lineage>
</organism>
<accession>A0A170AP97</accession>
<gene>
    <name evidence="2" type="primary">ABSGL_13555.1 scaffold 14267</name>
</gene>
<reference evidence="2" key="1">
    <citation type="submission" date="2016-04" db="EMBL/GenBank/DDBJ databases">
        <authorList>
            <person name="Evans L.H."/>
            <person name="Alamgir A."/>
            <person name="Owens N."/>
            <person name="Weber N.D."/>
            <person name="Virtaneva K."/>
            <person name="Barbian K."/>
            <person name="Babar A."/>
            <person name="Rosenke K."/>
        </authorList>
    </citation>
    <scope>NUCLEOTIDE SEQUENCE [LARGE SCALE GENOMIC DNA]</scope>
    <source>
        <strain evidence="2">CBS 101.48</strain>
    </source>
</reference>
<dbReference type="OrthoDB" id="2281294at2759"/>
<protein>
    <submittedName>
        <fullName evidence="2">Uncharacterized protein</fullName>
    </submittedName>
</protein>
<feature type="compositionally biased region" description="Basic and acidic residues" evidence="1">
    <location>
        <begin position="436"/>
        <end position="445"/>
    </location>
</feature>
<dbReference type="STRING" id="4829.A0A170AP97"/>
<proteinExistence type="predicted"/>
<dbReference type="EMBL" id="LT554871">
    <property type="protein sequence ID" value="SAM07897.1"/>
    <property type="molecule type" value="Genomic_DNA"/>
</dbReference>
<sequence>MLYAPSPYSSSGTEASTYEQDTYSTGTPPSPPTGHGLPNAHHKESSEPNDNSDNDVDDPTDLRHESPPPTPKHIMFLQDDQDEQHTTTLGDTEEDDFFFLGQLQNNTVGLEDRQLQQHQHQQPPPLQNGDYGLVYDNEFQDSGDVYQQQELEQRHLQQQQGYHSDQGVYTFEPFDTSMYSTPSVTDDDFETANRAFHATINKFSRQNYPEYRKRAPYNFLENWHLHSMYSKSQQILLGIPHVRPMVLLSGDDFMFTPPLLQQEEDDDYLGDNDQLVYLDQSMQMEWIDDGQMFEDGNDILDDGIVIMSAPDPPPLMDLAILSPNTPSAPPTCTVLNENAWMKNQTDFMHDHYQLDDSTNDIDEDQQQQGQASFSLTPSSDNEEPLYFARGLSSELLHWYRTADRGRPPSTIMESIDGEDDHIVVRMELSNTSIDGPRSEHGKGSTDIDGNTDNEQSGTVPASADHPSTNQIDPPTFDHHTSPTSYQSLADIVTLPSSTSSMHLDPAHYGSTYEHEHPTTTPSFSQSRWNNQPHLGVSDQLVATSELVLTLASEYRMDGKGTSFFFLACLLRIWQVWLLTAELLLAGLWGPPSASKRTHRSSSVKPLLPI</sequence>
<evidence type="ECO:0000313" key="2">
    <source>
        <dbReference type="EMBL" id="SAM07897.1"/>
    </source>
</evidence>
<feature type="compositionally biased region" description="Acidic residues" evidence="1">
    <location>
        <begin position="50"/>
        <end position="59"/>
    </location>
</feature>
<keyword evidence="3" id="KW-1185">Reference proteome</keyword>
<feature type="compositionally biased region" description="Polar residues" evidence="1">
    <location>
        <begin position="447"/>
        <end position="472"/>
    </location>
</feature>
<evidence type="ECO:0000256" key="1">
    <source>
        <dbReference type="SAM" id="MobiDB-lite"/>
    </source>
</evidence>
<feature type="region of interest" description="Disordered" evidence="1">
    <location>
        <begin position="1"/>
        <end position="75"/>
    </location>
</feature>
<feature type="compositionally biased region" description="Polar residues" evidence="1">
    <location>
        <begin position="7"/>
        <end position="21"/>
    </location>
</feature>
<dbReference type="Proteomes" id="UP000078561">
    <property type="component" value="Unassembled WGS sequence"/>
</dbReference>
<feature type="region of interest" description="Disordered" evidence="1">
    <location>
        <begin position="502"/>
        <end position="526"/>
    </location>
</feature>
<feature type="region of interest" description="Disordered" evidence="1">
    <location>
        <begin position="354"/>
        <end position="381"/>
    </location>
</feature>
<evidence type="ECO:0000313" key="3">
    <source>
        <dbReference type="Proteomes" id="UP000078561"/>
    </source>
</evidence>
<dbReference type="AlphaFoldDB" id="A0A170AP97"/>
<name>A0A170AP97_ABSGL</name>
<dbReference type="InParanoid" id="A0A170AP97"/>
<feature type="region of interest" description="Disordered" evidence="1">
    <location>
        <begin position="429"/>
        <end position="482"/>
    </location>
</feature>
<feature type="compositionally biased region" description="Polar residues" evidence="1">
    <location>
        <begin position="366"/>
        <end position="379"/>
    </location>
</feature>